<dbReference type="GO" id="GO:0005737">
    <property type="term" value="C:cytoplasm"/>
    <property type="evidence" value="ECO:0007669"/>
    <property type="project" value="UniProtKB-SubCell"/>
</dbReference>
<reference evidence="19 20" key="1">
    <citation type="submission" date="2017-09" db="EMBL/GenBank/DDBJ databases">
        <title>Depth-based differentiation of microbial function through sediment-hosted aquifers and enrichment of novel symbionts in the deep terrestrial subsurface.</title>
        <authorList>
            <person name="Probst A.J."/>
            <person name="Ladd B."/>
            <person name="Jarett J.K."/>
            <person name="Geller-Mcgrath D.E."/>
            <person name="Sieber C.M."/>
            <person name="Emerson J.B."/>
            <person name="Anantharaman K."/>
            <person name="Thomas B.C."/>
            <person name="Malmstrom R."/>
            <person name="Stieglmeier M."/>
            <person name="Klingl A."/>
            <person name="Woyke T."/>
            <person name="Ryan C.M."/>
            <person name="Banfield J.F."/>
        </authorList>
    </citation>
    <scope>NUCLEOTIDE SEQUENCE [LARGE SCALE GENOMIC DNA]</scope>
    <source>
        <strain evidence="19">CG15_BIG_FIL_POST_REV_8_21_14_020_45_12</strain>
    </source>
</reference>
<evidence type="ECO:0000256" key="2">
    <source>
        <dbReference type="ARBA" id="ARBA00004752"/>
    </source>
</evidence>
<dbReference type="Gene3D" id="3.90.190.20">
    <property type="entry name" value="Mur ligase, C-terminal domain"/>
    <property type="match status" value="1"/>
</dbReference>
<evidence type="ECO:0000256" key="13">
    <source>
        <dbReference type="ARBA" id="ARBA00047833"/>
    </source>
</evidence>
<dbReference type="Proteomes" id="UP000230292">
    <property type="component" value="Unassembled WGS sequence"/>
</dbReference>
<dbReference type="InterPro" id="IPR000713">
    <property type="entry name" value="Mur_ligase_N"/>
</dbReference>
<evidence type="ECO:0000256" key="9">
    <source>
        <dbReference type="ARBA" id="ARBA00022960"/>
    </source>
</evidence>
<keyword evidence="12 14" id="KW-0961">Cell wall biogenesis/degradation</keyword>
<comment type="caution">
    <text evidence="19">The sequence shown here is derived from an EMBL/GenBank/DDBJ whole genome shotgun (WGS) entry which is preliminary data.</text>
</comment>
<evidence type="ECO:0000256" key="8">
    <source>
        <dbReference type="ARBA" id="ARBA00022840"/>
    </source>
</evidence>
<evidence type="ECO:0000313" key="20">
    <source>
        <dbReference type="Proteomes" id="UP000230292"/>
    </source>
</evidence>
<feature type="domain" description="Mur ligase central" evidence="18">
    <location>
        <begin position="113"/>
        <end position="285"/>
    </location>
</feature>
<dbReference type="InterPro" id="IPR005758">
    <property type="entry name" value="UDP-N-AcMur_Ala_ligase_MurC"/>
</dbReference>
<organism evidence="19 20">
    <name type="scientific">Candidatus Kerfeldbacteria bacterium CG15_BIG_FIL_POST_REV_8_21_14_020_45_12</name>
    <dbReference type="NCBI Taxonomy" id="2014247"/>
    <lineage>
        <taxon>Bacteria</taxon>
        <taxon>Candidatus Kerfeldiibacteriota</taxon>
    </lineage>
</organism>
<comment type="catalytic activity">
    <reaction evidence="13 14">
        <text>UDP-N-acetyl-alpha-D-muramate + L-alanine + ATP = UDP-N-acetyl-alpha-D-muramoyl-L-alanine + ADP + phosphate + H(+)</text>
        <dbReference type="Rhea" id="RHEA:23372"/>
        <dbReference type="ChEBI" id="CHEBI:15378"/>
        <dbReference type="ChEBI" id="CHEBI:30616"/>
        <dbReference type="ChEBI" id="CHEBI:43474"/>
        <dbReference type="ChEBI" id="CHEBI:57972"/>
        <dbReference type="ChEBI" id="CHEBI:70757"/>
        <dbReference type="ChEBI" id="CHEBI:83898"/>
        <dbReference type="ChEBI" id="CHEBI:456216"/>
        <dbReference type="EC" id="6.3.2.8"/>
    </reaction>
</comment>
<dbReference type="NCBIfam" id="TIGR01082">
    <property type="entry name" value="murC"/>
    <property type="match status" value="1"/>
</dbReference>
<evidence type="ECO:0000256" key="3">
    <source>
        <dbReference type="ARBA" id="ARBA00012211"/>
    </source>
</evidence>
<comment type="similarity">
    <text evidence="14">Belongs to the MurCDEF family.</text>
</comment>
<dbReference type="PANTHER" id="PTHR43445">
    <property type="entry name" value="UDP-N-ACETYLMURAMATE--L-ALANINE LIGASE-RELATED"/>
    <property type="match status" value="1"/>
</dbReference>
<protein>
    <recommendedName>
        <fullName evidence="3 14">UDP-N-acetylmuramate--L-alanine ligase</fullName>
        <ecNumber evidence="3 14">6.3.2.8</ecNumber>
    </recommendedName>
    <alternativeName>
        <fullName evidence="14">UDP-N-acetylmuramoyl-L-alanine synthetase</fullName>
    </alternativeName>
</protein>
<dbReference type="GO" id="GO:0005524">
    <property type="term" value="F:ATP binding"/>
    <property type="evidence" value="ECO:0007669"/>
    <property type="project" value="UniProtKB-UniRule"/>
</dbReference>
<dbReference type="Pfam" id="PF02875">
    <property type="entry name" value="Mur_ligase_C"/>
    <property type="match status" value="1"/>
</dbReference>
<dbReference type="SUPFAM" id="SSF53244">
    <property type="entry name" value="MurD-like peptide ligases, peptide-binding domain"/>
    <property type="match status" value="1"/>
</dbReference>
<keyword evidence="15" id="KW-0812">Transmembrane</keyword>
<dbReference type="GO" id="GO:0071555">
    <property type="term" value="P:cell wall organization"/>
    <property type="evidence" value="ECO:0007669"/>
    <property type="project" value="UniProtKB-KW"/>
</dbReference>
<evidence type="ECO:0000313" key="19">
    <source>
        <dbReference type="EMBL" id="PIW37223.1"/>
    </source>
</evidence>
<dbReference type="UniPathway" id="UPA00219"/>
<keyword evidence="8 14" id="KW-0067">ATP-binding</keyword>
<evidence type="ECO:0000256" key="4">
    <source>
        <dbReference type="ARBA" id="ARBA00022490"/>
    </source>
</evidence>
<keyword evidence="7 14" id="KW-0547">Nucleotide-binding</keyword>
<dbReference type="Pfam" id="PF08245">
    <property type="entry name" value="Mur_ligase_M"/>
    <property type="match status" value="1"/>
</dbReference>
<keyword evidence="4 14" id="KW-0963">Cytoplasm</keyword>
<dbReference type="InterPro" id="IPR013221">
    <property type="entry name" value="Mur_ligase_cen"/>
</dbReference>
<dbReference type="PANTHER" id="PTHR43445:SF3">
    <property type="entry name" value="UDP-N-ACETYLMURAMATE--L-ALANINE LIGASE"/>
    <property type="match status" value="1"/>
</dbReference>
<keyword evidence="10 14" id="KW-0573">Peptidoglycan synthesis</keyword>
<dbReference type="InterPro" id="IPR004101">
    <property type="entry name" value="Mur_ligase_C"/>
</dbReference>
<evidence type="ECO:0000259" key="16">
    <source>
        <dbReference type="Pfam" id="PF01225"/>
    </source>
</evidence>
<keyword evidence="5 14" id="KW-0436">Ligase</keyword>
<dbReference type="EC" id="6.3.2.8" evidence="3 14"/>
<dbReference type="SUPFAM" id="SSF51984">
    <property type="entry name" value="MurCD N-terminal domain"/>
    <property type="match status" value="1"/>
</dbReference>
<keyword evidence="15" id="KW-1133">Transmembrane helix</keyword>
<dbReference type="EMBL" id="PFGC01000016">
    <property type="protein sequence ID" value="PIW37223.1"/>
    <property type="molecule type" value="Genomic_DNA"/>
</dbReference>
<evidence type="ECO:0000256" key="7">
    <source>
        <dbReference type="ARBA" id="ARBA00022741"/>
    </source>
</evidence>
<evidence type="ECO:0000256" key="1">
    <source>
        <dbReference type="ARBA" id="ARBA00004496"/>
    </source>
</evidence>
<dbReference type="InterPro" id="IPR036565">
    <property type="entry name" value="Mur-like_cat_sf"/>
</dbReference>
<name>A0A2M7H4S0_9BACT</name>
<evidence type="ECO:0000256" key="14">
    <source>
        <dbReference type="HAMAP-Rule" id="MF_00046"/>
    </source>
</evidence>
<dbReference type="GO" id="GO:0008360">
    <property type="term" value="P:regulation of cell shape"/>
    <property type="evidence" value="ECO:0007669"/>
    <property type="project" value="UniProtKB-KW"/>
</dbReference>
<feature type="domain" description="Mur ligase C-terminal" evidence="17">
    <location>
        <begin position="307"/>
        <end position="438"/>
    </location>
</feature>
<dbReference type="AlphaFoldDB" id="A0A2M7H4S0"/>
<accession>A0A2M7H4S0</accession>
<keyword evidence="11 14" id="KW-0131">Cell cycle</keyword>
<keyword evidence="15" id="KW-0472">Membrane</keyword>
<dbReference type="GO" id="GO:0051301">
    <property type="term" value="P:cell division"/>
    <property type="evidence" value="ECO:0007669"/>
    <property type="project" value="UniProtKB-KW"/>
</dbReference>
<comment type="function">
    <text evidence="14">Cell wall formation.</text>
</comment>
<evidence type="ECO:0000256" key="12">
    <source>
        <dbReference type="ARBA" id="ARBA00023316"/>
    </source>
</evidence>
<comment type="subcellular location">
    <subcellularLocation>
        <location evidence="1 14">Cytoplasm</location>
    </subcellularLocation>
</comment>
<proteinExistence type="inferred from homology"/>
<evidence type="ECO:0000256" key="5">
    <source>
        <dbReference type="ARBA" id="ARBA00022598"/>
    </source>
</evidence>
<evidence type="ECO:0000256" key="15">
    <source>
        <dbReference type="SAM" id="Phobius"/>
    </source>
</evidence>
<dbReference type="Pfam" id="PF01225">
    <property type="entry name" value="Mur_ligase"/>
    <property type="match status" value="1"/>
</dbReference>
<dbReference type="GO" id="GO:0008763">
    <property type="term" value="F:UDP-N-acetylmuramate-L-alanine ligase activity"/>
    <property type="evidence" value="ECO:0007669"/>
    <property type="project" value="UniProtKB-UniRule"/>
</dbReference>
<dbReference type="InterPro" id="IPR050061">
    <property type="entry name" value="MurCDEF_pg_biosynth"/>
</dbReference>
<feature type="transmembrane region" description="Helical" evidence="15">
    <location>
        <begin position="7"/>
        <end position="27"/>
    </location>
</feature>
<evidence type="ECO:0000259" key="18">
    <source>
        <dbReference type="Pfam" id="PF08245"/>
    </source>
</evidence>
<evidence type="ECO:0000256" key="6">
    <source>
        <dbReference type="ARBA" id="ARBA00022618"/>
    </source>
</evidence>
<keyword evidence="6 14" id="KW-0132">Cell division</keyword>
<dbReference type="SUPFAM" id="SSF53623">
    <property type="entry name" value="MurD-like peptide ligases, catalytic domain"/>
    <property type="match status" value="1"/>
</dbReference>
<dbReference type="GO" id="GO:0009252">
    <property type="term" value="P:peptidoglycan biosynthetic process"/>
    <property type="evidence" value="ECO:0007669"/>
    <property type="project" value="UniProtKB-UniRule"/>
</dbReference>
<evidence type="ECO:0000256" key="11">
    <source>
        <dbReference type="ARBA" id="ARBA00023306"/>
    </source>
</evidence>
<dbReference type="InterPro" id="IPR036615">
    <property type="entry name" value="Mur_ligase_C_dom_sf"/>
</dbReference>
<dbReference type="Gene3D" id="3.40.1190.10">
    <property type="entry name" value="Mur-like, catalytic domain"/>
    <property type="match status" value="1"/>
</dbReference>
<keyword evidence="9 14" id="KW-0133">Cell shape</keyword>
<gene>
    <name evidence="14 19" type="primary">murC</name>
    <name evidence="19" type="ORF">COW24_01280</name>
</gene>
<evidence type="ECO:0000256" key="10">
    <source>
        <dbReference type="ARBA" id="ARBA00022984"/>
    </source>
</evidence>
<feature type="domain" description="Mur ligase N-terminal catalytic" evidence="16">
    <location>
        <begin position="9"/>
        <end position="107"/>
    </location>
</feature>
<dbReference type="HAMAP" id="MF_00046">
    <property type="entry name" value="MurC"/>
    <property type="match status" value="1"/>
</dbReference>
<evidence type="ECO:0000259" key="17">
    <source>
        <dbReference type="Pfam" id="PF02875"/>
    </source>
</evidence>
<feature type="binding site" evidence="14">
    <location>
        <begin position="115"/>
        <end position="121"/>
    </location>
    <ligand>
        <name>ATP</name>
        <dbReference type="ChEBI" id="CHEBI:30616"/>
    </ligand>
</feature>
<dbReference type="Gene3D" id="3.40.50.720">
    <property type="entry name" value="NAD(P)-binding Rossmann-like Domain"/>
    <property type="match status" value="1"/>
</dbReference>
<comment type="pathway">
    <text evidence="2 14">Cell wall biogenesis; peptidoglycan biosynthesis.</text>
</comment>
<sequence length="449" mass="49022">MTVSESKYIYFAGIGGIGMSALAQLLLSDGKHLSGSDLSSSEVTASLQRKGIHVELDQSGAAVPDRCDLLIYSDALPESHPERVVAQQRGITTLSYFEAVGQYMLDFEYAIAISGTHGKSTTTAMIANILIQAGLDPTVIVGSIVKEFGSNARAGGKKYIVVEACEHKAHMLNLHPQCIVLTNIEADHLDHYRDLDHIVATFQKYINLLPTDGLLIKNSDDSESQDLNSDSPVVTYGLVEPSDLMATDIHVSKLGQTFVADGTTFTIKKPGKFNVYNALAAISAARHLGVGDTDIDKALKSFQGIWRRFEVMGQYRGATVISDYAHHPTAIQSTVRAAKEFYPDHRVVVVFQPHQRSRTAKLFDEFVKSFHEADFSIIQEIYDVAGREEGESISSTQLVSAIETAGRYAIFSEDVAATRQEIDETIEPGDVLLIMGAGDIYKLAEELTS</sequence>